<gene>
    <name evidence="3" type="ORF">PMG71_06530</name>
</gene>
<dbReference type="Gene3D" id="3.60.40.10">
    <property type="entry name" value="PPM-type phosphatase domain"/>
    <property type="match status" value="1"/>
</dbReference>
<dbReference type="Pfam" id="PF00069">
    <property type="entry name" value="Pkinase"/>
    <property type="match status" value="1"/>
</dbReference>
<name>A0ABT7AQ94_9CYAN</name>
<dbReference type="CDD" id="cd14014">
    <property type="entry name" value="STKc_PknB_like"/>
    <property type="match status" value="1"/>
</dbReference>
<dbReference type="InterPro" id="IPR053159">
    <property type="entry name" value="Hybrid_Histidine_Kinase"/>
</dbReference>
<dbReference type="Pfam" id="PF07228">
    <property type="entry name" value="SpoIIE"/>
    <property type="match status" value="1"/>
</dbReference>
<dbReference type="InterPro" id="IPR001932">
    <property type="entry name" value="PPM-type_phosphatase-like_dom"/>
</dbReference>
<reference evidence="3 4" key="1">
    <citation type="submission" date="2023-01" db="EMBL/GenBank/DDBJ databases">
        <title>Novel diversity within Roseofilum (Cyanobacteria; Desertifilaceae) from marine benthic mats with descriptions of four novel species.</title>
        <authorList>
            <person name="Wang Y."/>
            <person name="Berthold D.E."/>
            <person name="Hu J."/>
            <person name="Lefler F.W."/>
            <person name="Laughinghouse H.D. IV."/>
        </authorList>
    </citation>
    <scope>NUCLEOTIDE SEQUENCE [LARGE SCALE GENOMIC DNA]</scope>
    <source>
        <strain evidence="3 4">BLCC-M154</strain>
    </source>
</reference>
<dbReference type="Pfam" id="PF01590">
    <property type="entry name" value="GAF"/>
    <property type="match status" value="1"/>
</dbReference>
<evidence type="ECO:0000256" key="1">
    <source>
        <dbReference type="SAM" id="Coils"/>
    </source>
</evidence>
<dbReference type="Gene3D" id="3.40.50.300">
    <property type="entry name" value="P-loop containing nucleotide triphosphate hydrolases"/>
    <property type="match status" value="1"/>
</dbReference>
<dbReference type="Proteomes" id="UP001235303">
    <property type="component" value="Unassembled WGS sequence"/>
</dbReference>
<dbReference type="InterPro" id="IPR011009">
    <property type="entry name" value="Kinase-like_dom_sf"/>
</dbReference>
<sequence length="1760" mass="200606">MLKLAGYQAEELIYDGSRTLVYSGIRNSDRQPVMIKVLCYPNPSFKELIQFRNQYVITRELEHPHIVRPLALERYGNSYALIMSNSGAIALSQYWQVSNHSPQEILTLSIQLSEALYYLSRQRIIHKDIKPANIIIHPQTHQIQLIDFSISSQLPKEEQQLLNPNILEGSLSYISPEQTGRMNRGIDYRTDFYSLGVTLYELLTGKLPFLSDDPIELVHKHIAQTAEFPPESHVPVVLQGIVLKLMSKNAEDRYQSALGLKHDLERCLEQLETTGEIALFILGQKDRSDRFIIPEKLYGRETQVKSLLQAFDRVAEGNTEMMLVAGFSGIGKTAVINEVHKPIVKKRGYFIKGKYDQFNRNIPFSAFVQSFRELMGQLLGEPDQQLEKWKQKILQALGDNAQVVIEVVPELEKIIGPQPPAPQLEGNAAQNRFNFLFEKFVHVFTNQDHPLVIFLDDLQWADSASLNLLKLLMEDSKTGYLLILGAYRDNEVCPSHPLMLQLEKIEQEKAVISTITLEPLASNYINQLIADTLNDPLDKVQPLTDLVYQNAQGNPFFTTQFIKGLYNERLIYFDEKSGNWTWNISEIYNRALPNDVVIFIARSLRKLPQETQDILKLAACIGNQFDLETLSVVSENTKEEVADYLWYALQEGLVLPINESYKFFQKLTTEETPTQSVLTVGYRFLHDRVQQAAYSLIAEDKKQAIHLKIGRQLLQNLSKEEKEEQFFNIVNHLNEARDLISDPNEREEIARLNLQASKKAKVSVAYEASRHYCYEGQNFLDESAWNTNYTLMFSLAISTIESEHLNYNLDAARILCTKTLSHVTRVVDRAKINAFEILFEINENKMHEAIDLARQALIPLGINLPSDPEEIKADVELLRKEVELPIEEIANLENLPLLEDEEKLTAIKILTNTASAAYISQPNLYPLIAFHGIRYLINYGQSEDAVTFYAWHGSVLCGVYDEIETGYAFGLLSLKVIEKFNWREFETKSRNMLNIFIRHWKEPLKNAVNDFIEVIKSGFETGDLEFAFYGAIGRCNYFYFMGGFLQEVRKLHEQYFPAVVKAKYEFHQSFFLLYRQIISNLLGEKEHPELLEGPIFDRQSYLQEWEKNNSHLAFCFYQAQTRLFYYFEDYSRALEVGEKAWKNQGAALSTTYLSEHLFYYSLVLLSQENLTEQHWNILEENRRKLQMWAGFAPMNFQHKWDLIAAEKSRILGELFAAAEFYDRAITGAKENGFLHEEALSNELAAKFYLNWGKEKVAAGYMQEAYYGYAQWGAKAKTDHLEAQYPRLLAPILNHPTQASKGETLTSTSPGSSNVLDLTSVIKASQVLSEEISLNSLLSKLMHILIENAGATQGILIFNNTGTWEIMAQYLQGNCNLSIVPLEQAENIPHSIINWVKRTEEIVRINNLSENTSFSTDSYLLQQPTQSLVCSPILNQGQLIGILYLENHLTSEAFTADRMEVLNVLTTQAAISINNARFYQTLEDTVARRTAQLATANEEITQLNERLKAENLRLGAELDIARRVQEMILPRPEELRAIPTLDIAGYMAPADEVGGDYYDVLVEDGVATIGIGDVTGHGLESGLVMMMAQTVIRAMKEVRENDPVRFLNTVNSTLYKNVERMKVDRQLTLAILNYADSHLSISGQHEEVLVVRADGRLETVDTMELGMVIGLIDDIADFIAQVRVKLEPGDGVVLYTDGIPEAENEAGELYGLERLCEVIQEHWHQCAQEIQKAAIADVQGFIGNYKVFDDITLLVLKEKDL</sequence>
<feature type="domain" description="Protein kinase" evidence="2">
    <location>
        <begin position="7"/>
        <end position="265"/>
    </location>
</feature>
<dbReference type="SMART" id="SM00220">
    <property type="entry name" value="S_TKc"/>
    <property type="match status" value="1"/>
</dbReference>
<dbReference type="InterPro" id="IPR036457">
    <property type="entry name" value="PPM-type-like_dom_sf"/>
</dbReference>
<protein>
    <submittedName>
        <fullName evidence="3">AAA family ATPase</fullName>
    </submittedName>
</protein>
<dbReference type="EMBL" id="JAQOSP010000042">
    <property type="protein sequence ID" value="MDJ1169078.1"/>
    <property type="molecule type" value="Genomic_DNA"/>
</dbReference>
<evidence type="ECO:0000313" key="4">
    <source>
        <dbReference type="Proteomes" id="UP001235303"/>
    </source>
</evidence>
<dbReference type="PANTHER" id="PTHR43642">
    <property type="entry name" value="HYBRID SIGNAL TRANSDUCTION HISTIDINE KINASE G"/>
    <property type="match status" value="1"/>
</dbReference>
<keyword evidence="1" id="KW-0175">Coiled coil</keyword>
<dbReference type="PROSITE" id="PS50011">
    <property type="entry name" value="PROTEIN_KINASE_DOM"/>
    <property type="match status" value="1"/>
</dbReference>
<keyword evidence="4" id="KW-1185">Reference proteome</keyword>
<comment type="caution">
    <text evidence="3">The sequence shown here is derived from an EMBL/GenBank/DDBJ whole genome shotgun (WGS) entry which is preliminary data.</text>
</comment>
<dbReference type="Pfam" id="PF13191">
    <property type="entry name" value="AAA_16"/>
    <property type="match status" value="1"/>
</dbReference>
<dbReference type="InterPro" id="IPR003018">
    <property type="entry name" value="GAF"/>
</dbReference>
<evidence type="ECO:0000259" key="2">
    <source>
        <dbReference type="PROSITE" id="PS50011"/>
    </source>
</evidence>
<dbReference type="SUPFAM" id="SSF56112">
    <property type="entry name" value="Protein kinase-like (PK-like)"/>
    <property type="match status" value="1"/>
</dbReference>
<proteinExistence type="predicted"/>
<organism evidence="3 4">
    <name type="scientific">Roseofilum acuticapitatum BLCC-M154</name>
    <dbReference type="NCBI Taxonomy" id="3022444"/>
    <lineage>
        <taxon>Bacteria</taxon>
        <taxon>Bacillati</taxon>
        <taxon>Cyanobacteriota</taxon>
        <taxon>Cyanophyceae</taxon>
        <taxon>Desertifilales</taxon>
        <taxon>Desertifilaceae</taxon>
        <taxon>Roseofilum</taxon>
        <taxon>Roseofilum acuticapitatum</taxon>
    </lineage>
</organism>
<dbReference type="InterPro" id="IPR000719">
    <property type="entry name" value="Prot_kinase_dom"/>
</dbReference>
<accession>A0ABT7AQ94</accession>
<dbReference type="PROSITE" id="PS00108">
    <property type="entry name" value="PROTEIN_KINASE_ST"/>
    <property type="match status" value="1"/>
</dbReference>
<dbReference type="Gene3D" id="3.30.450.40">
    <property type="match status" value="1"/>
</dbReference>
<feature type="coiled-coil region" evidence="1">
    <location>
        <begin position="1478"/>
        <end position="1523"/>
    </location>
</feature>
<dbReference type="RefSeq" id="WP_283752840.1">
    <property type="nucleotide sequence ID" value="NZ_JAQOSP010000042.1"/>
</dbReference>
<dbReference type="SUPFAM" id="SSF55781">
    <property type="entry name" value="GAF domain-like"/>
    <property type="match status" value="1"/>
</dbReference>
<dbReference type="PANTHER" id="PTHR43642:SF1">
    <property type="entry name" value="HYBRID SIGNAL TRANSDUCTION HISTIDINE KINASE G"/>
    <property type="match status" value="1"/>
</dbReference>
<dbReference type="InterPro" id="IPR029016">
    <property type="entry name" value="GAF-like_dom_sf"/>
</dbReference>
<dbReference type="InterPro" id="IPR008271">
    <property type="entry name" value="Ser/Thr_kinase_AS"/>
</dbReference>
<evidence type="ECO:0000313" key="3">
    <source>
        <dbReference type="EMBL" id="MDJ1169078.1"/>
    </source>
</evidence>
<dbReference type="SMART" id="SM00065">
    <property type="entry name" value="GAF"/>
    <property type="match status" value="1"/>
</dbReference>
<dbReference type="SUPFAM" id="SSF52540">
    <property type="entry name" value="P-loop containing nucleoside triphosphate hydrolases"/>
    <property type="match status" value="1"/>
</dbReference>
<dbReference type="SMART" id="SM00331">
    <property type="entry name" value="PP2C_SIG"/>
    <property type="match status" value="1"/>
</dbReference>
<dbReference type="Gene3D" id="1.10.510.10">
    <property type="entry name" value="Transferase(Phosphotransferase) domain 1"/>
    <property type="match status" value="1"/>
</dbReference>
<dbReference type="InterPro" id="IPR041664">
    <property type="entry name" value="AAA_16"/>
</dbReference>
<dbReference type="InterPro" id="IPR027417">
    <property type="entry name" value="P-loop_NTPase"/>
</dbReference>